<sequence>MVVVLLLGVVKAIAESQIGIHVKLLGSNELNDTLEPYFQCCMVYFFIFFRMIAMSRSNVGINVKQRRYKKEEWLL</sequence>
<evidence type="ECO:0000313" key="2">
    <source>
        <dbReference type="Proteomes" id="UP001224122"/>
    </source>
</evidence>
<proteinExistence type="predicted"/>
<organism evidence="1 2">
    <name type="scientific">Neobacillus ginsengisoli</name>
    <dbReference type="NCBI Taxonomy" id="904295"/>
    <lineage>
        <taxon>Bacteria</taxon>
        <taxon>Bacillati</taxon>
        <taxon>Bacillota</taxon>
        <taxon>Bacilli</taxon>
        <taxon>Bacillales</taxon>
        <taxon>Bacillaceae</taxon>
        <taxon>Neobacillus</taxon>
    </lineage>
</organism>
<dbReference type="Proteomes" id="UP001224122">
    <property type="component" value="Unassembled WGS sequence"/>
</dbReference>
<evidence type="ECO:0000313" key="1">
    <source>
        <dbReference type="EMBL" id="MDQ0197979.1"/>
    </source>
</evidence>
<comment type="caution">
    <text evidence="1">The sequence shown here is derived from an EMBL/GenBank/DDBJ whole genome shotgun (WGS) entry which is preliminary data.</text>
</comment>
<reference evidence="1 2" key="1">
    <citation type="submission" date="2023-07" db="EMBL/GenBank/DDBJ databases">
        <title>Genomic Encyclopedia of Type Strains, Phase IV (KMG-IV): sequencing the most valuable type-strain genomes for metagenomic binning, comparative biology and taxonomic classification.</title>
        <authorList>
            <person name="Goeker M."/>
        </authorList>
    </citation>
    <scope>NUCLEOTIDE SEQUENCE [LARGE SCALE GENOMIC DNA]</scope>
    <source>
        <strain evidence="1 2">DSM 27594</strain>
    </source>
</reference>
<accession>A0ABT9XR25</accession>
<keyword evidence="2" id="KW-1185">Reference proteome</keyword>
<gene>
    <name evidence="1" type="ORF">J2S10_001120</name>
</gene>
<name>A0ABT9XR25_9BACI</name>
<protein>
    <submittedName>
        <fullName evidence="1">Uncharacterized protein</fullName>
    </submittedName>
</protein>
<dbReference type="EMBL" id="JAUSTW010000002">
    <property type="protein sequence ID" value="MDQ0197979.1"/>
    <property type="molecule type" value="Genomic_DNA"/>
</dbReference>